<dbReference type="InterPro" id="IPR043519">
    <property type="entry name" value="NT_sf"/>
</dbReference>
<dbReference type="SUPFAM" id="SSF81301">
    <property type="entry name" value="Nucleotidyltransferase"/>
    <property type="match status" value="1"/>
</dbReference>
<dbReference type="InterPro" id="IPR002934">
    <property type="entry name" value="Polymerase_NTP_transf_dom"/>
</dbReference>
<dbReference type="Pfam" id="PF01909">
    <property type="entry name" value="NTP_transf_2"/>
    <property type="match status" value="1"/>
</dbReference>
<keyword evidence="6" id="KW-0547">Nucleotide-binding</keyword>
<evidence type="ECO:0000256" key="7">
    <source>
        <dbReference type="ARBA" id="ARBA00022840"/>
    </source>
</evidence>
<comment type="cofactor">
    <cofactor evidence="1">
        <name>Mg(2+)</name>
        <dbReference type="ChEBI" id="CHEBI:18420"/>
    </cofactor>
</comment>
<keyword evidence="4" id="KW-0548">Nucleotidyltransferase</keyword>
<keyword evidence="5" id="KW-0479">Metal-binding</keyword>
<evidence type="ECO:0000256" key="9">
    <source>
        <dbReference type="ARBA" id="ARBA00038276"/>
    </source>
</evidence>
<evidence type="ECO:0000256" key="8">
    <source>
        <dbReference type="ARBA" id="ARBA00022842"/>
    </source>
</evidence>
<keyword evidence="2" id="KW-1277">Toxin-antitoxin system</keyword>
<evidence type="ECO:0000256" key="3">
    <source>
        <dbReference type="ARBA" id="ARBA00022679"/>
    </source>
</evidence>
<dbReference type="GO" id="GO:0046872">
    <property type="term" value="F:metal ion binding"/>
    <property type="evidence" value="ECO:0007669"/>
    <property type="project" value="UniProtKB-KW"/>
</dbReference>
<accession>A0A7C3VG20</accession>
<proteinExistence type="inferred from homology"/>
<comment type="caution">
    <text evidence="11">The sequence shown here is derived from an EMBL/GenBank/DDBJ whole genome shotgun (WGS) entry which is preliminary data.</text>
</comment>
<protein>
    <submittedName>
        <fullName evidence="11">Nucleotidyltransferase</fullName>
    </submittedName>
</protein>
<keyword evidence="8" id="KW-0460">Magnesium</keyword>
<evidence type="ECO:0000313" key="11">
    <source>
        <dbReference type="EMBL" id="HGG00472.1"/>
    </source>
</evidence>
<evidence type="ECO:0000256" key="4">
    <source>
        <dbReference type="ARBA" id="ARBA00022695"/>
    </source>
</evidence>
<feature type="domain" description="Polymerase nucleotidyl transferase" evidence="10">
    <location>
        <begin position="15"/>
        <end position="101"/>
    </location>
</feature>
<dbReference type="AlphaFoldDB" id="A0A7C3VG20"/>
<dbReference type="CDD" id="cd05403">
    <property type="entry name" value="NT_KNTase_like"/>
    <property type="match status" value="1"/>
</dbReference>
<evidence type="ECO:0000259" key="10">
    <source>
        <dbReference type="Pfam" id="PF01909"/>
    </source>
</evidence>
<evidence type="ECO:0000256" key="1">
    <source>
        <dbReference type="ARBA" id="ARBA00001946"/>
    </source>
</evidence>
<dbReference type="GO" id="GO:0005524">
    <property type="term" value="F:ATP binding"/>
    <property type="evidence" value="ECO:0007669"/>
    <property type="project" value="UniProtKB-KW"/>
</dbReference>
<keyword evidence="3 11" id="KW-0808">Transferase</keyword>
<organism evidence="11">
    <name type="scientific">Planktothricoides sp. SpSt-374</name>
    <dbReference type="NCBI Taxonomy" id="2282167"/>
    <lineage>
        <taxon>Bacteria</taxon>
        <taxon>Bacillati</taxon>
        <taxon>Cyanobacteriota</taxon>
        <taxon>Cyanophyceae</taxon>
        <taxon>Oscillatoriophycideae</taxon>
        <taxon>Oscillatoriales</taxon>
        <taxon>Oscillatoriaceae</taxon>
        <taxon>Planktothricoides</taxon>
    </lineage>
</organism>
<dbReference type="PANTHER" id="PTHR33571">
    <property type="entry name" value="SSL8005 PROTEIN"/>
    <property type="match status" value="1"/>
</dbReference>
<comment type="similarity">
    <text evidence="9">Belongs to the MntA antitoxin family.</text>
</comment>
<dbReference type="EMBL" id="DSPX01000071">
    <property type="protein sequence ID" value="HGG00472.1"/>
    <property type="molecule type" value="Genomic_DNA"/>
</dbReference>
<gene>
    <name evidence="11" type="ORF">ENR15_07435</name>
</gene>
<evidence type="ECO:0000256" key="6">
    <source>
        <dbReference type="ARBA" id="ARBA00022741"/>
    </source>
</evidence>
<sequence>MNSCTIERGKVLEILSQIKPILKDKYGVSRLGIFGSFARNEATESSDVDVVLEMEEPNLFMMVHIKEEIEKNLGKPVDLVRYRERMNPYLKVRIEREAIYV</sequence>
<reference evidence="11" key="1">
    <citation type="journal article" date="2020" name="mSystems">
        <title>Genome- and Community-Level Interaction Insights into Carbon Utilization and Element Cycling Functions of Hydrothermarchaeota in Hydrothermal Sediment.</title>
        <authorList>
            <person name="Zhou Z."/>
            <person name="Liu Y."/>
            <person name="Xu W."/>
            <person name="Pan J."/>
            <person name="Luo Z.H."/>
            <person name="Li M."/>
        </authorList>
    </citation>
    <scope>NUCLEOTIDE SEQUENCE [LARGE SCALE GENOMIC DNA]</scope>
    <source>
        <strain evidence="11">SpSt-374</strain>
    </source>
</reference>
<dbReference type="GO" id="GO:0016779">
    <property type="term" value="F:nucleotidyltransferase activity"/>
    <property type="evidence" value="ECO:0007669"/>
    <property type="project" value="UniProtKB-KW"/>
</dbReference>
<evidence type="ECO:0000256" key="2">
    <source>
        <dbReference type="ARBA" id="ARBA00022649"/>
    </source>
</evidence>
<dbReference type="Gene3D" id="3.30.460.10">
    <property type="entry name" value="Beta Polymerase, domain 2"/>
    <property type="match status" value="1"/>
</dbReference>
<evidence type="ECO:0000256" key="5">
    <source>
        <dbReference type="ARBA" id="ARBA00022723"/>
    </source>
</evidence>
<keyword evidence="7" id="KW-0067">ATP-binding</keyword>
<dbReference type="InterPro" id="IPR052038">
    <property type="entry name" value="Type-VII_TA_antitoxin"/>
</dbReference>
<dbReference type="PANTHER" id="PTHR33571:SF14">
    <property type="entry name" value="PROTEIN ADENYLYLTRANSFERASE MJ0435-RELATED"/>
    <property type="match status" value="1"/>
</dbReference>
<name>A0A7C3VG20_9CYAN</name>